<dbReference type="SUPFAM" id="SSF54593">
    <property type="entry name" value="Glyoxalase/Bleomycin resistance protein/Dihydroxybiphenyl dioxygenase"/>
    <property type="match status" value="1"/>
</dbReference>
<dbReference type="Proteomes" id="UP001162541">
    <property type="component" value="Chromosome 5"/>
</dbReference>
<protein>
    <recommendedName>
        <fullName evidence="1">VOC domain-containing protein</fullName>
    </recommendedName>
</protein>
<gene>
    <name evidence="3" type="ORF">AXG93_1748s1180</name>
    <name evidence="2" type="ORF">Mp_5g16330</name>
</gene>
<dbReference type="InterPro" id="IPR004360">
    <property type="entry name" value="Glyas_Fos-R_dOase_dom"/>
</dbReference>
<dbReference type="EMBL" id="LVLJ01003584">
    <property type="protein sequence ID" value="OAE20812.1"/>
    <property type="molecule type" value="Genomic_DNA"/>
</dbReference>
<feature type="domain" description="VOC" evidence="1">
    <location>
        <begin position="9"/>
        <end position="141"/>
    </location>
</feature>
<evidence type="ECO:0000259" key="1">
    <source>
        <dbReference type="PROSITE" id="PS51819"/>
    </source>
</evidence>
<evidence type="ECO:0000313" key="5">
    <source>
        <dbReference type="Proteomes" id="UP001162541"/>
    </source>
</evidence>
<dbReference type="EMBL" id="AP019870">
    <property type="protein sequence ID" value="BBN11965.1"/>
    <property type="molecule type" value="Genomic_DNA"/>
</dbReference>
<name>A0A176VKE7_MARPO</name>
<dbReference type="Gene3D" id="3.10.180.10">
    <property type="entry name" value="2,3-Dihydroxybiphenyl 1,2-Dioxygenase, domain 1"/>
    <property type="match status" value="1"/>
</dbReference>
<dbReference type="PROSITE" id="PS51819">
    <property type="entry name" value="VOC"/>
    <property type="match status" value="1"/>
</dbReference>
<dbReference type="Pfam" id="PF00903">
    <property type="entry name" value="Glyoxalase"/>
    <property type="match status" value="1"/>
</dbReference>
<dbReference type="PANTHER" id="PTHR47802:SF1">
    <property type="entry name" value="GLYOXALASE FAMILY PROTEIN, EXPRESSED"/>
    <property type="match status" value="1"/>
</dbReference>
<keyword evidence="4" id="KW-1185">Reference proteome</keyword>
<evidence type="ECO:0000313" key="4">
    <source>
        <dbReference type="Proteomes" id="UP000077202"/>
    </source>
</evidence>
<reference evidence="3 4" key="1">
    <citation type="submission" date="2016-03" db="EMBL/GenBank/DDBJ databases">
        <title>Mechanisms controlling the formation of the plant cell surface in tip-growing cells are functionally conserved among land plants.</title>
        <authorList>
            <person name="Honkanen S."/>
            <person name="Jones V.A."/>
            <person name="Morieri G."/>
            <person name="Champion C."/>
            <person name="Hetherington A.J."/>
            <person name="Kelly S."/>
            <person name="Saint-Marcoux D."/>
            <person name="Proust H."/>
            <person name="Prescott H."/>
            <person name="Dolan L."/>
        </authorList>
    </citation>
    <scope>NUCLEOTIDE SEQUENCE [LARGE SCALE GENOMIC DNA]</scope>
    <source>
        <strain evidence="4">cv. Tak-1 and cv. Tak-2</strain>
        <tissue evidence="3">Whole gametophyte</tissue>
    </source>
</reference>
<evidence type="ECO:0000313" key="2">
    <source>
        <dbReference type="EMBL" id="BBN11965.1"/>
    </source>
</evidence>
<sequence>MVGPFTGVLLNHIARETENVLKTAQFYKEIFGFQNIQTPKEFGDSVVWLSLPPSHSLHIIKRNPESRLPESPFTATDDARRDERALPMAHHLSFRVSDYDAAIELLKEKSIPYYEKTQQEGRIKQAFFFDPDGNGLEIGNWPIEQ</sequence>
<reference evidence="2" key="2">
    <citation type="journal article" date="2019" name="Curr. Biol.">
        <title>Chromatin organization in early land plants reveals an ancestral association between H3K27me3, transposons, and constitutive heterochromatin.</title>
        <authorList>
            <person name="Montgomery S.A."/>
            <person name="Tanizawa Y."/>
            <person name="Galik B."/>
            <person name="Wang N."/>
            <person name="Ito T."/>
            <person name="Mochizuki T."/>
            <person name="Akimcheva S."/>
            <person name="Bowman J."/>
            <person name="Cognat V."/>
            <person name="Drouard L."/>
            <person name="Ekker H."/>
            <person name="Houng S."/>
            <person name="Kohchi T."/>
            <person name="Lin S."/>
            <person name="Liu L.D."/>
            <person name="Nakamura Y."/>
            <person name="Valeeva L.R."/>
            <person name="Shakirov E.V."/>
            <person name="Shippen D.E."/>
            <person name="Wei W."/>
            <person name="Yagura M."/>
            <person name="Yamaoka S."/>
            <person name="Yamato K.T."/>
            <person name="Liu C."/>
            <person name="Berger F."/>
        </authorList>
    </citation>
    <scope>NUCLEOTIDE SEQUENCE [LARGE SCALE GENOMIC DNA]</scope>
    <source>
        <strain evidence="2">Tak-1</strain>
    </source>
</reference>
<dbReference type="Proteomes" id="UP000077202">
    <property type="component" value="Unassembled WGS sequence"/>
</dbReference>
<dbReference type="PANTHER" id="PTHR47802">
    <property type="entry name" value="GLYOXALASE FAMILY PROTEIN, EXPRESSED"/>
    <property type="match status" value="1"/>
</dbReference>
<dbReference type="InterPro" id="IPR037523">
    <property type="entry name" value="VOC_core"/>
</dbReference>
<accession>A0A176VKE7</accession>
<dbReference type="CDD" id="cd07245">
    <property type="entry name" value="VOC_like"/>
    <property type="match status" value="1"/>
</dbReference>
<organism evidence="3 4">
    <name type="scientific">Marchantia polymorpha subsp. ruderalis</name>
    <dbReference type="NCBI Taxonomy" id="1480154"/>
    <lineage>
        <taxon>Eukaryota</taxon>
        <taxon>Viridiplantae</taxon>
        <taxon>Streptophyta</taxon>
        <taxon>Embryophyta</taxon>
        <taxon>Marchantiophyta</taxon>
        <taxon>Marchantiopsida</taxon>
        <taxon>Marchantiidae</taxon>
        <taxon>Marchantiales</taxon>
        <taxon>Marchantiaceae</taxon>
        <taxon>Marchantia</taxon>
    </lineage>
</organism>
<reference evidence="5" key="3">
    <citation type="journal article" date="2020" name="Curr. Biol.">
        <title>Chromatin organization in early land plants reveals an ancestral association between H3K27me3, transposons, and constitutive heterochromatin.</title>
        <authorList>
            <person name="Montgomery S.A."/>
            <person name="Tanizawa Y."/>
            <person name="Galik B."/>
            <person name="Wang N."/>
            <person name="Ito T."/>
            <person name="Mochizuki T."/>
            <person name="Akimcheva S."/>
            <person name="Bowman J.L."/>
            <person name="Cognat V."/>
            <person name="Marechal-Drouard L."/>
            <person name="Ekker H."/>
            <person name="Hong S.F."/>
            <person name="Kohchi T."/>
            <person name="Lin S.S."/>
            <person name="Liu L.D."/>
            <person name="Nakamura Y."/>
            <person name="Valeeva L.R."/>
            <person name="Shakirov E.V."/>
            <person name="Shippen D.E."/>
            <person name="Wei W.L."/>
            <person name="Yagura M."/>
            <person name="Yamaoka S."/>
            <person name="Yamato K.T."/>
            <person name="Liu C."/>
            <person name="Berger F."/>
        </authorList>
    </citation>
    <scope>NUCLEOTIDE SEQUENCE [LARGE SCALE GENOMIC DNA]</scope>
    <source>
        <strain evidence="5">Tak-1</strain>
    </source>
</reference>
<evidence type="ECO:0000313" key="3">
    <source>
        <dbReference type="EMBL" id="OAE20812.1"/>
    </source>
</evidence>
<dbReference type="AlphaFoldDB" id="A0A176VKE7"/>
<proteinExistence type="predicted"/>
<dbReference type="InterPro" id="IPR029068">
    <property type="entry name" value="Glyas_Bleomycin-R_OHBP_Dase"/>
</dbReference>